<name>A0A225UHR9_9STRA</name>
<dbReference type="STRING" id="4795.A0A225UHR9"/>
<dbReference type="PANTHER" id="PTHR34605:SF3">
    <property type="entry name" value="P CELL-TYPE AGGLUTINATION PROTEIN MAP4-LIKE-RELATED"/>
    <property type="match status" value="1"/>
</dbReference>
<dbReference type="InterPro" id="IPR011010">
    <property type="entry name" value="DNA_brk_join_enz"/>
</dbReference>
<dbReference type="InterPro" id="IPR052925">
    <property type="entry name" value="Phage_Integrase-like_Recomb"/>
</dbReference>
<reference evidence="3" key="1">
    <citation type="submission" date="2017-03" db="EMBL/GenBank/DDBJ databases">
        <title>Phytopthora megakarya and P. palmivora, two closely related causual agents of cacao black pod achieved similar genome size and gene model numbers by different mechanisms.</title>
        <authorList>
            <person name="Ali S."/>
            <person name="Shao J."/>
            <person name="Larry D.J."/>
            <person name="Kronmiller B."/>
            <person name="Shen D."/>
            <person name="Strem M.D."/>
            <person name="Melnick R.L."/>
            <person name="Guiltinan M.J."/>
            <person name="Tyler B.M."/>
            <person name="Meinhardt L.W."/>
            <person name="Bailey B.A."/>
        </authorList>
    </citation>
    <scope>NUCLEOTIDE SEQUENCE [LARGE SCALE GENOMIC DNA]</scope>
    <source>
        <strain evidence="3">zdho120</strain>
    </source>
</reference>
<evidence type="ECO:0008006" key="4">
    <source>
        <dbReference type="Google" id="ProtNLM"/>
    </source>
</evidence>
<comment type="caution">
    <text evidence="2">The sequence shown here is derived from an EMBL/GenBank/DDBJ whole genome shotgun (WGS) entry which is preliminary data.</text>
</comment>
<keyword evidence="3" id="KW-1185">Reference proteome</keyword>
<dbReference type="GO" id="GO:0015074">
    <property type="term" value="P:DNA integration"/>
    <property type="evidence" value="ECO:0007669"/>
    <property type="project" value="InterPro"/>
</dbReference>
<dbReference type="Proteomes" id="UP000198211">
    <property type="component" value="Unassembled WGS sequence"/>
</dbReference>
<keyword evidence="1" id="KW-0233">DNA recombination</keyword>
<dbReference type="PANTHER" id="PTHR34605">
    <property type="entry name" value="PHAGE_INTEGRASE DOMAIN-CONTAINING PROTEIN"/>
    <property type="match status" value="1"/>
</dbReference>
<dbReference type="AlphaFoldDB" id="A0A225UHR9"/>
<organism evidence="2 3">
    <name type="scientific">Phytophthora megakarya</name>
    <dbReference type="NCBI Taxonomy" id="4795"/>
    <lineage>
        <taxon>Eukaryota</taxon>
        <taxon>Sar</taxon>
        <taxon>Stramenopiles</taxon>
        <taxon>Oomycota</taxon>
        <taxon>Peronosporomycetes</taxon>
        <taxon>Peronosporales</taxon>
        <taxon>Peronosporaceae</taxon>
        <taxon>Phytophthora</taxon>
    </lineage>
</organism>
<sequence>TSRHLCRSGHPRVCPVYGAALLLELATRNKLRSTQPICSFSRTRMLKAEELSKVLKAAAAGTGVDPHQISCHSLRSGGASSLIAGGVDSTTIKLHGRWKSSVFQRYTHYSKEVGAPLAALMAGESNLTHRATSISHRNGVHA</sequence>
<feature type="non-terminal residue" evidence="2">
    <location>
        <position position="1"/>
    </location>
</feature>
<dbReference type="SUPFAM" id="SSF56349">
    <property type="entry name" value="DNA breaking-rejoining enzymes"/>
    <property type="match status" value="1"/>
</dbReference>
<dbReference type="EMBL" id="NBNE01017398">
    <property type="protein sequence ID" value="OWY92747.1"/>
    <property type="molecule type" value="Genomic_DNA"/>
</dbReference>
<dbReference type="InterPro" id="IPR013762">
    <property type="entry name" value="Integrase-like_cat_sf"/>
</dbReference>
<gene>
    <name evidence="2" type="ORF">PHMEG_00038118</name>
</gene>
<dbReference type="GO" id="GO:0006310">
    <property type="term" value="P:DNA recombination"/>
    <property type="evidence" value="ECO:0007669"/>
    <property type="project" value="UniProtKB-KW"/>
</dbReference>
<evidence type="ECO:0000313" key="2">
    <source>
        <dbReference type="EMBL" id="OWY92747.1"/>
    </source>
</evidence>
<dbReference type="GO" id="GO:0003677">
    <property type="term" value="F:DNA binding"/>
    <property type="evidence" value="ECO:0007669"/>
    <property type="project" value="InterPro"/>
</dbReference>
<protein>
    <recommendedName>
        <fullName evidence="4">Tyr recombinase domain-containing protein</fullName>
    </recommendedName>
</protein>
<dbReference type="OrthoDB" id="92990at2759"/>
<proteinExistence type="predicted"/>
<dbReference type="Gene3D" id="1.10.443.10">
    <property type="entry name" value="Intergrase catalytic core"/>
    <property type="match status" value="1"/>
</dbReference>
<evidence type="ECO:0000313" key="3">
    <source>
        <dbReference type="Proteomes" id="UP000198211"/>
    </source>
</evidence>
<accession>A0A225UHR9</accession>
<evidence type="ECO:0000256" key="1">
    <source>
        <dbReference type="ARBA" id="ARBA00023172"/>
    </source>
</evidence>